<keyword evidence="2" id="KW-1185">Reference proteome</keyword>
<organism evidence="1 2">
    <name type="scientific">Alosa alosa</name>
    <name type="common">allis shad</name>
    <dbReference type="NCBI Taxonomy" id="278164"/>
    <lineage>
        <taxon>Eukaryota</taxon>
        <taxon>Metazoa</taxon>
        <taxon>Chordata</taxon>
        <taxon>Craniata</taxon>
        <taxon>Vertebrata</taxon>
        <taxon>Euteleostomi</taxon>
        <taxon>Actinopterygii</taxon>
        <taxon>Neopterygii</taxon>
        <taxon>Teleostei</taxon>
        <taxon>Clupei</taxon>
        <taxon>Clupeiformes</taxon>
        <taxon>Clupeoidei</taxon>
        <taxon>Clupeidae</taxon>
        <taxon>Alosa</taxon>
    </lineage>
</organism>
<name>A0AAV6FMA5_9TELE</name>
<sequence length="115" mass="12628">MLFGGEERRACSLEVRSGGCGFGGEERRACSLEVRSGGCGFGDDVPPDHPLHAFQDFYLQAEISLPALVQIRREWDRFLVPEEHPDGSAVPQAWVLPEPPADEAWASALVKHISL</sequence>
<dbReference type="Proteomes" id="UP000823561">
    <property type="component" value="Chromosome 21"/>
</dbReference>
<dbReference type="AlphaFoldDB" id="A0AAV6FMA5"/>
<reference evidence="1" key="1">
    <citation type="submission" date="2020-10" db="EMBL/GenBank/DDBJ databases">
        <title>Chromosome-scale genome assembly of the Allis shad, Alosa alosa.</title>
        <authorList>
            <person name="Margot Z."/>
            <person name="Christophe K."/>
            <person name="Cabau C."/>
            <person name="Louis A."/>
            <person name="Berthelot C."/>
            <person name="Parey E."/>
            <person name="Roest Crollius H."/>
            <person name="Montfort J."/>
            <person name="Robinson-Rechavi M."/>
            <person name="Bucao C."/>
            <person name="Bouchez O."/>
            <person name="Gislard M."/>
            <person name="Lluch J."/>
            <person name="Milhes M."/>
            <person name="Lampietro C."/>
            <person name="Lopez Roques C."/>
            <person name="Donnadieu C."/>
            <person name="Braasch I."/>
            <person name="Desvignes T."/>
            <person name="Postlethwait J."/>
            <person name="Bobe J."/>
            <person name="Guiguen Y."/>
        </authorList>
    </citation>
    <scope>NUCLEOTIDE SEQUENCE</scope>
    <source>
        <strain evidence="1">M-15738</strain>
        <tissue evidence="1">Blood</tissue>
    </source>
</reference>
<dbReference type="InterPro" id="IPR031974">
    <property type="entry name" value="PDCD7"/>
</dbReference>
<dbReference type="InterPro" id="IPR052831">
    <property type="entry name" value="Apoptosis_promoter"/>
</dbReference>
<evidence type="ECO:0000313" key="1">
    <source>
        <dbReference type="EMBL" id="KAG5263835.1"/>
    </source>
</evidence>
<comment type="caution">
    <text evidence="1">The sequence shown here is derived from an EMBL/GenBank/DDBJ whole genome shotgun (WGS) entry which is preliminary data.</text>
</comment>
<evidence type="ECO:0000313" key="2">
    <source>
        <dbReference type="Proteomes" id="UP000823561"/>
    </source>
</evidence>
<dbReference type="PANTHER" id="PTHR48190:SF2">
    <property type="entry name" value="PROGRAMMED CELL DEATH PROTEIN 7"/>
    <property type="match status" value="1"/>
</dbReference>
<proteinExistence type="predicted"/>
<gene>
    <name evidence="1" type="ORF">AALO_G00269140</name>
</gene>
<accession>A0AAV6FMA5</accession>
<dbReference type="EMBL" id="JADWDJ010000021">
    <property type="protein sequence ID" value="KAG5263835.1"/>
    <property type="molecule type" value="Genomic_DNA"/>
</dbReference>
<dbReference type="GO" id="GO:0005689">
    <property type="term" value="C:U12-type spliceosomal complex"/>
    <property type="evidence" value="ECO:0007669"/>
    <property type="project" value="TreeGrafter"/>
</dbReference>
<protein>
    <submittedName>
        <fullName evidence="1">Uncharacterized protein</fullName>
    </submittedName>
</protein>
<dbReference type="PANTHER" id="PTHR48190">
    <property type="entry name" value="PROGRAMMED CELL DEATH PROTEIN 7"/>
    <property type="match status" value="1"/>
</dbReference>
<dbReference type="Pfam" id="PF16021">
    <property type="entry name" value="PDCD7"/>
    <property type="match status" value="1"/>
</dbReference>